<dbReference type="Gene3D" id="3.40.50.2300">
    <property type="match status" value="2"/>
</dbReference>
<evidence type="ECO:0000256" key="1">
    <source>
        <dbReference type="ARBA" id="ARBA00023015"/>
    </source>
</evidence>
<dbReference type="Proteomes" id="UP000282311">
    <property type="component" value="Unassembled WGS sequence"/>
</dbReference>
<evidence type="ECO:0000313" key="6">
    <source>
        <dbReference type="Proteomes" id="UP000282311"/>
    </source>
</evidence>
<evidence type="ECO:0000259" key="4">
    <source>
        <dbReference type="PROSITE" id="PS50932"/>
    </source>
</evidence>
<dbReference type="GO" id="GO:0000976">
    <property type="term" value="F:transcription cis-regulatory region binding"/>
    <property type="evidence" value="ECO:0007669"/>
    <property type="project" value="TreeGrafter"/>
</dbReference>
<dbReference type="PANTHER" id="PTHR30146">
    <property type="entry name" value="LACI-RELATED TRANSCRIPTIONAL REPRESSOR"/>
    <property type="match status" value="1"/>
</dbReference>
<dbReference type="EMBL" id="RBAH01000028">
    <property type="protein sequence ID" value="RKN71891.1"/>
    <property type="molecule type" value="Genomic_DNA"/>
</dbReference>
<dbReference type="PANTHER" id="PTHR30146:SF109">
    <property type="entry name" value="HTH-TYPE TRANSCRIPTIONAL REGULATOR GALS"/>
    <property type="match status" value="1"/>
</dbReference>
<comment type="caution">
    <text evidence="5">The sequence shown here is derived from an EMBL/GenBank/DDBJ whole genome shotgun (WGS) entry which is preliminary data.</text>
</comment>
<dbReference type="AlphaFoldDB" id="A0A3B0BHR2"/>
<organism evidence="5 6">
    <name type="scientific">Paenibacillus ginsengarvi</name>
    <dbReference type="NCBI Taxonomy" id="400777"/>
    <lineage>
        <taxon>Bacteria</taxon>
        <taxon>Bacillati</taxon>
        <taxon>Bacillota</taxon>
        <taxon>Bacilli</taxon>
        <taxon>Bacillales</taxon>
        <taxon>Paenibacillaceae</taxon>
        <taxon>Paenibacillus</taxon>
    </lineage>
</organism>
<keyword evidence="6" id="KW-1185">Reference proteome</keyword>
<dbReference type="CDD" id="cd01392">
    <property type="entry name" value="HTH_LacI"/>
    <property type="match status" value="1"/>
</dbReference>
<dbReference type="InterPro" id="IPR000843">
    <property type="entry name" value="HTH_LacI"/>
</dbReference>
<reference evidence="5 6" key="1">
    <citation type="journal article" date="2007" name="Int. J. Syst. Evol. Microbiol.">
        <title>Paenibacillus ginsengarvi sp. nov., isolated from soil from ginseng cultivation.</title>
        <authorList>
            <person name="Yoon M.H."/>
            <person name="Ten L.N."/>
            <person name="Im W.T."/>
        </authorList>
    </citation>
    <scope>NUCLEOTIDE SEQUENCE [LARGE SCALE GENOMIC DNA]</scope>
    <source>
        <strain evidence="5 6">KCTC 13059</strain>
    </source>
</reference>
<gene>
    <name evidence="5" type="ORF">D7M11_29120</name>
</gene>
<dbReference type="Pfam" id="PF00356">
    <property type="entry name" value="LacI"/>
    <property type="match status" value="1"/>
</dbReference>
<proteinExistence type="predicted"/>
<dbReference type="Pfam" id="PF13377">
    <property type="entry name" value="Peripla_BP_3"/>
    <property type="match status" value="1"/>
</dbReference>
<dbReference type="SMART" id="SM00354">
    <property type="entry name" value="HTH_LACI"/>
    <property type="match status" value="1"/>
</dbReference>
<dbReference type="InterPro" id="IPR046335">
    <property type="entry name" value="LacI/GalR-like_sensor"/>
</dbReference>
<dbReference type="InterPro" id="IPR028082">
    <property type="entry name" value="Peripla_BP_I"/>
</dbReference>
<accession>A0A3B0BHR2</accession>
<feature type="domain" description="HTH lacI-type" evidence="4">
    <location>
        <begin position="39"/>
        <end position="93"/>
    </location>
</feature>
<sequence>MIQCSTMKASLSEKANVESIGETMDTKQVGNRMEPKKKVTMKDIAKYLNVDRTTVSKALASIPGVSEQMKERVNKAAEELGYRKDNFASGLTTGKNSLLGIVLADIVRGVFAPLITNFQQTAKSYNYGVILQYVNPHSDDLVQAIDLLKQQRVAGVTFVGGATEKKHDGLLIDLAESGVAVNTTRRDFIHNRIDSIRFDNKGAGRAATQYLLGLGHRNIAYLSKKAESGTEYERREGYLQAMYEAELQPTLVEIKDHPVITPGEEVTVSYRRMKEAWLEGLRPSAVIGANDNYALGAMHALKEEDVPIPDEVSVVGFDDLHAVLAVPQMTSLRMPTGPSGAVAVRLLMERLKQPERLHSREVLEYDLIERESTGKARSAD</sequence>
<evidence type="ECO:0000256" key="3">
    <source>
        <dbReference type="ARBA" id="ARBA00023163"/>
    </source>
</evidence>
<dbReference type="PROSITE" id="PS50932">
    <property type="entry name" value="HTH_LACI_2"/>
    <property type="match status" value="1"/>
</dbReference>
<dbReference type="GO" id="GO:0003700">
    <property type="term" value="F:DNA-binding transcription factor activity"/>
    <property type="evidence" value="ECO:0007669"/>
    <property type="project" value="TreeGrafter"/>
</dbReference>
<keyword evidence="2" id="KW-0238">DNA-binding</keyword>
<name>A0A3B0BHR2_9BACL</name>
<evidence type="ECO:0000256" key="2">
    <source>
        <dbReference type="ARBA" id="ARBA00023125"/>
    </source>
</evidence>
<dbReference type="CDD" id="cd06267">
    <property type="entry name" value="PBP1_LacI_sugar_binding-like"/>
    <property type="match status" value="1"/>
</dbReference>
<dbReference type="SUPFAM" id="SSF53822">
    <property type="entry name" value="Periplasmic binding protein-like I"/>
    <property type="match status" value="1"/>
</dbReference>
<dbReference type="Gene3D" id="1.10.260.40">
    <property type="entry name" value="lambda repressor-like DNA-binding domains"/>
    <property type="match status" value="1"/>
</dbReference>
<dbReference type="SUPFAM" id="SSF47413">
    <property type="entry name" value="lambda repressor-like DNA-binding domains"/>
    <property type="match status" value="1"/>
</dbReference>
<dbReference type="InterPro" id="IPR010982">
    <property type="entry name" value="Lambda_DNA-bd_dom_sf"/>
</dbReference>
<keyword evidence="1" id="KW-0805">Transcription regulation</keyword>
<keyword evidence="3" id="KW-0804">Transcription</keyword>
<protein>
    <submittedName>
        <fullName evidence="5">LacI family transcriptional regulator</fullName>
    </submittedName>
</protein>
<evidence type="ECO:0000313" key="5">
    <source>
        <dbReference type="EMBL" id="RKN71891.1"/>
    </source>
</evidence>